<evidence type="ECO:0000256" key="1">
    <source>
        <dbReference type="ARBA" id="ARBA00004604"/>
    </source>
</evidence>
<comment type="similarity">
    <text evidence="2 8">Belongs to the methyltransferase superfamily. RRP8 family.</text>
</comment>
<dbReference type="Proteomes" id="UP000688137">
    <property type="component" value="Unassembled WGS sequence"/>
</dbReference>
<dbReference type="FunFam" id="1.10.10.2150:FF:000001">
    <property type="entry name" value="Ribosomal RNA-processing protein 8"/>
    <property type="match status" value="1"/>
</dbReference>
<evidence type="ECO:0000256" key="2">
    <source>
        <dbReference type="ARBA" id="ARBA00006301"/>
    </source>
</evidence>
<comment type="function">
    <text evidence="8">Probable methyltransferase required to silence rDNA.</text>
</comment>
<evidence type="ECO:0000256" key="4">
    <source>
        <dbReference type="ARBA" id="ARBA00022603"/>
    </source>
</evidence>
<dbReference type="CDD" id="cd02440">
    <property type="entry name" value="AdoMet_MTases"/>
    <property type="match status" value="1"/>
</dbReference>
<accession>A0A8S1MRC2</accession>
<keyword evidence="3 8" id="KW-0698">rRNA processing</keyword>
<dbReference type="GO" id="GO:0006364">
    <property type="term" value="P:rRNA processing"/>
    <property type="evidence" value="ECO:0007669"/>
    <property type="project" value="UniProtKB-UniRule"/>
</dbReference>
<dbReference type="Pfam" id="PF05148">
    <property type="entry name" value="Methyltransf_8"/>
    <property type="match status" value="1"/>
</dbReference>
<dbReference type="GO" id="GO:0032259">
    <property type="term" value="P:methylation"/>
    <property type="evidence" value="ECO:0007669"/>
    <property type="project" value="UniProtKB-KW"/>
</dbReference>
<reference evidence="9" key="1">
    <citation type="submission" date="2021-01" db="EMBL/GenBank/DDBJ databases">
        <authorList>
            <consortium name="Genoscope - CEA"/>
            <person name="William W."/>
        </authorList>
    </citation>
    <scope>NUCLEOTIDE SEQUENCE</scope>
</reference>
<keyword evidence="6 8" id="KW-0949">S-adenosyl-L-methionine</keyword>
<evidence type="ECO:0000313" key="9">
    <source>
        <dbReference type="EMBL" id="CAD8077414.1"/>
    </source>
</evidence>
<comment type="subcellular location">
    <subcellularLocation>
        <location evidence="1 8">Nucleus</location>
        <location evidence="1 8">Nucleolus</location>
    </subcellularLocation>
</comment>
<gene>
    <name evidence="9" type="ORF">PPRIM_AZ9-3.1.T0580101</name>
</gene>
<keyword evidence="5 8" id="KW-0808">Transferase</keyword>
<dbReference type="GO" id="GO:0005730">
    <property type="term" value="C:nucleolus"/>
    <property type="evidence" value="ECO:0007669"/>
    <property type="project" value="UniProtKB-SubCell"/>
</dbReference>
<sequence length="280" mass="32700">MFGKVKRNKDVIQQNISKKNKKELKAQKKWEQDEERIKGSKFRLLNEYMYTVNSVDALKHFKQHPEEFKIYHTGYAQQIEKWPESPVGNIIKLLKESEQFQNKKLVVADLGCGQGEIQEHFDKDKRLSKLITVKSFDLVAIKPYIIETDISNLPMDDCSCDVAIFSLSLMGVNYLDYLGEAFRVLKKNGYLIIAEVKSRMNNIDNFVNLITGMGMKILKRDEHNSHFVLFVFQKIMDICQFNGPLNQKRVYQILGQKDPNLKDWQSLGQQILQPCVYKKR</sequence>
<protein>
    <recommendedName>
        <fullName evidence="8">Ribosomal RNA-processing protein 8</fullName>
        <ecNumber evidence="8">2.1.1.-</ecNumber>
    </recommendedName>
</protein>
<name>A0A8S1MRC2_PARPR</name>
<dbReference type="EC" id="2.1.1.-" evidence="8"/>
<dbReference type="GO" id="GO:0008168">
    <property type="term" value="F:methyltransferase activity"/>
    <property type="evidence" value="ECO:0007669"/>
    <property type="project" value="UniProtKB-KW"/>
</dbReference>
<keyword evidence="10" id="KW-1185">Reference proteome</keyword>
<dbReference type="PANTHER" id="PTHR12787">
    <property type="entry name" value="RIBOSOMAL RNA-PROCESSING PROTEIN 8"/>
    <property type="match status" value="1"/>
</dbReference>
<evidence type="ECO:0000256" key="8">
    <source>
        <dbReference type="RuleBase" id="RU365074"/>
    </source>
</evidence>
<dbReference type="OMA" id="KWPTNPL"/>
<evidence type="ECO:0000256" key="5">
    <source>
        <dbReference type="ARBA" id="ARBA00022679"/>
    </source>
</evidence>
<organism evidence="9 10">
    <name type="scientific">Paramecium primaurelia</name>
    <dbReference type="NCBI Taxonomy" id="5886"/>
    <lineage>
        <taxon>Eukaryota</taxon>
        <taxon>Sar</taxon>
        <taxon>Alveolata</taxon>
        <taxon>Ciliophora</taxon>
        <taxon>Intramacronucleata</taxon>
        <taxon>Oligohymenophorea</taxon>
        <taxon>Peniculida</taxon>
        <taxon>Parameciidae</taxon>
        <taxon>Paramecium</taxon>
    </lineage>
</organism>
<dbReference type="EMBL" id="CAJJDM010000059">
    <property type="protein sequence ID" value="CAD8077414.1"/>
    <property type="molecule type" value="Genomic_DNA"/>
</dbReference>
<keyword evidence="7 8" id="KW-0539">Nucleus</keyword>
<evidence type="ECO:0000256" key="6">
    <source>
        <dbReference type="ARBA" id="ARBA00022691"/>
    </source>
</evidence>
<dbReference type="PANTHER" id="PTHR12787:SF0">
    <property type="entry name" value="RIBOSOMAL RNA-PROCESSING PROTEIN 8"/>
    <property type="match status" value="1"/>
</dbReference>
<dbReference type="InterPro" id="IPR007823">
    <property type="entry name" value="RRP8"/>
</dbReference>
<dbReference type="AlphaFoldDB" id="A0A8S1MRC2"/>
<comment type="caution">
    <text evidence="9">The sequence shown here is derived from an EMBL/GenBank/DDBJ whole genome shotgun (WGS) entry which is preliminary data.</text>
</comment>
<evidence type="ECO:0000256" key="3">
    <source>
        <dbReference type="ARBA" id="ARBA00022552"/>
    </source>
</evidence>
<evidence type="ECO:0000256" key="7">
    <source>
        <dbReference type="ARBA" id="ARBA00023242"/>
    </source>
</evidence>
<evidence type="ECO:0000313" key="10">
    <source>
        <dbReference type="Proteomes" id="UP000688137"/>
    </source>
</evidence>
<keyword evidence="4 8" id="KW-0489">Methyltransferase</keyword>
<proteinExistence type="inferred from homology"/>